<dbReference type="EMBL" id="QOIN01000048">
    <property type="protein sequence ID" value="RCG19734.1"/>
    <property type="molecule type" value="Genomic_DNA"/>
</dbReference>
<dbReference type="InterPro" id="IPR007278">
    <property type="entry name" value="DUF397"/>
</dbReference>
<evidence type="ECO:0000259" key="1">
    <source>
        <dbReference type="Pfam" id="PF04149"/>
    </source>
</evidence>
<evidence type="ECO:0000313" key="3">
    <source>
        <dbReference type="Proteomes" id="UP000252914"/>
    </source>
</evidence>
<dbReference type="AlphaFoldDB" id="A0A367ENT8"/>
<organism evidence="2 3">
    <name type="scientific">Streptomyces diacarni</name>
    <dbReference type="NCBI Taxonomy" id="2800381"/>
    <lineage>
        <taxon>Bacteria</taxon>
        <taxon>Bacillati</taxon>
        <taxon>Actinomycetota</taxon>
        <taxon>Actinomycetes</taxon>
        <taxon>Kitasatosporales</taxon>
        <taxon>Streptomycetaceae</taxon>
        <taxon>Streptomyces</taxon>
    </lineage>
</organism>
<dbReference type="Pfam" id="PF04149">
    <property type="entry name" value="DUF397"/>
    <property type="match status" value="1"/>
</dbReference>
<accession>A0A367ENT8</accession>
<feature type="domain" description="DUF397" evidence="1">
    <location>
        <begin position="2"/>
        <end position="55"/>
    </location>
</feature>
<comment type="caution">
    <text evidence="2">The sequence shown here is derived from an EMBL/GenBank/DDBJ whole genome shotgun (WGS) entry which is preliminary data.</text>
</comment>
<gene>
    <name evidence="2" type="ORF">DTL70_23745</name>
</gene>
<keyword evidence="3" id="KW-1185">Reference proteome</keyword>
<evidence type="ECO:0000313" key="2">
    <source>
        <dbReference type="EMBL" id="RCG19734.1"/>
    </source>
</evidence>
<proteinExistence type="predicted"/>
<name>A0A367ENT8_9ACTN</name>
<dbReference type="Proteomes" id="UP000252914">
    <property type="component" value="Unassembled WGS sequence"/>
</dbReference>
<sequence>MKSSYSDHQGGNCVEWAPGLAFGGGLVPVRDSKDTGRAPLSFPSAAWSAFVEGVKRGRV</sequence>
<reference evidence="2 3" key="1">
    <citation type="submission" date="2018-06" db="EMBL/GenBank/DDBJ databases">
        <title>Streptomyces reniochalinae sp. nov. and Streptomyces diacarnus sp. nov. from marine sponges.</title>
        <authorList>
            <person name="Li L."/>
        </authorList>
    </citation>
    <scope>NUCLEOTIDE SEQUENCE [LARGE SCALE GENOMIC DNA]</scope>
    <source>
        <strain evidence="2 3">LHW51701</strain>
    </source>
</reference>
<protein>
    <submittedName>
        <fullName evidence="2">DUF397 domain-containing protein</fullName>
    </submittedName>
</protein>